<feature type="signal peptide" evidence="1">
    <location>
        <begin position="1"/>
        <end position="21"/>
    </location>
</feature>
<gene>
    <name evidence="2" type="ORF">B0H66DRAFT_175102</name>
</gene>
<evidence type="ECO:0000313" key="2">
    <source>
        <dbReference type="EMBL" id="KAK3321571.1"/>
    </source>
</evidence>
<proteinExistence type="predicted"/>
<dbReference type="EMBL" id="JAUEDM010000003">
    <property type="protein sequence ID" value="KAK3321571.1"/>
    <property type="molecule type" value="Genomic_DNA"/>
</dbReference>
<accession>A0AAE0M6T1</accession>
<dbReference type="AlphaFoldDB" id="A0AAE0M6T1"/>
<sequence length="212" mass="23779">MILGFLSLLPWLSCFICPVHSGVASSIPYLGGSDPWTIGFVAARRRCLRFVGEEKHRMHSTPPPSALLGISARLAGITEPRCLSTARVSAMCQPSARSKLVHLHCVSALQRYLYHCSTDTPLVHSAIDRRECPDSLEFWFSSSFPKWNSRSRPFWIATLVFQPGILCYLSIQQEVRIGVCVSLDLDSKQAISKRQVPLVHLTRRQTCRGRTI</sequence>
<organism evidence="2 3">
    <name type="scientific">Apodospora peruviana</name>
    <dbReference type="NCBI Taxonomy" id="516989"/>
    <lineage>
        <taxon>Eukaryota</taxon>
        <taxon>Fungi</taxon>
        <taxon>Dikarya</taxon>
        <taxon>Ascomycota</taxon>
        <taxon>Pezizomycotina</taxon>
        <taxon>Sordariomycetes</taxon>
        <taxon>Sordariomycetidae</taxon>
        <taxon>Sordariales</taxon>
        <taxon>Lasiosphaeriaceae</taxon>
        <taxon>Apodospora</taxon>
    </lineage>
</organism>
<reference evidence="2" key="1">
    <citation type="journal article" date="2023" name="Mol. Phylogenet. Evol.">
        <title>Genome-scale phylogeny and comparative genomics of the fungal order Sordariales.</title>
        <authorList>
            <person name="Hensen N."/>
            <person name="Bonometti L."/>
            <person name="Westerberg I."/>
            <person name="Brannstrom I.O."/>
            <person name="Guillou S."/>
            <person name="Cros-Aarteil S."/>
            <person name="Calhoun S."/>
            <person name="Haridas S."/>
            <person name="Kuo A."/>
            <person name="Mondo S."/>
            <person name="Pangilinan J."/>
            <person name="Riley R."/>
            <person name="LaButti K."/>
            <person name="Andreopoulos B."/>
            <person name="Lipzen A."/>
            <person name="Chen C."/>
            <person name="Yan M."/>
            <person name="Daum C."/>
            <person name="Ng V."/>
            <person name="Clum A."/>
            <person name="Steindorff A."/>
            <person name="Ohm R.A."/>
            <person name="Martin F."/>
            <person name="Silar P."/>
            <person name="Natvig D.O."/>
            <person name="Lalanne C."/>
            <person name="Gautier V."/>
            <person name="Ament-Velasquez S.L."/>
            <person name="Kruys A."/>
            <person name="Hutchinson M.I."/>
            <person name="Powell A.J."/>
            <person name="Barry K."/>
            <person name="Miller A.N."/>
            <person name="Grigoriev I.V."/>
            <person name="Debuchy R."/>
            <person name="Gladieux P."/>
            <person name="Hiltunen Thoren M."/>
            <person name="Johannesson H."/>
        </authorList>
    </citation>
    <scope>NUCLEOTIDE SEQUENCE</scope>
    <source>
        <strain evidence="2">CBS 118394</strain>
    </source>
</reference>
<keyword evidence="1" id="KW-0732">Signal</keyword>
<feature type="chain" id="PRO_5042095547" description="Secreted protein" evidence="1">
    <location>
        <begin position="22"/>
        <end position="212"/>
    </location>
</feature>
<evidence type="ECO:0008006" key="4">
    <source>
        <dbReference type="Google" id="ProtNLM"/>
    </source>
</evidence>
<protein>
    <recommendedName>
        <fullName evidence="4">Secreted protein</fullName>
    </recommendedName>
</protein>
<keyword evidence="3" id="KW-1185">Reference proteome</keyword>
<dbReference type="Proteomes" id="UP001283341">
    <property type="component" value="Unassembled WGS sequence"/>
</dbReference>
<evidence type="ECO:0000256" key="1">
    <source>
        <dbReference type="SAM" id="SignalP"/>
    </source>
</evidence>
<name>A0AAE0M6T1_9PEZI</name>
<comment type="caution">
    <text evidence="2">The sequence shown here is derived from an EMBL/GenBank/DDBJ whole genome shotgun (WGS) entry which is preliminary data.</text>
</comment>
<reference evidence="2" key="2">
    <citation type="submission" date="2023-06" db="EMBL/GenBank/DDBJ databases">
        <authorList>
            <consortium name="Lawrence Berkeley National Laboratory"/>
            <person name="Haridas S."/>
            <person name="Hensen N."/>
            <person name="Bonometti L."/>
            <person name="Westerberg I."/>
            <person name="Brannstrom I.O."/>
            <person name="Guillou S."/>
            <person name="Cros-Aarteil S."/>
            <person name="Calhoun S."/>
            <person name="Kuo A."/>
            <person name="Mondo S."/>
            <person name="Pangilinan J."/>
            <person name="Riley R."/>
            <person name="Labutti K."/>
            <person name="Andreopoulos B."/>
            <person name="Lipzen A."/>
            <person name="Chen C."/>
            <person name="Yanf M."/>
            <person name="Daum C."/>
            <person name="Ng V."/>
            <person name="Clum A."/>
            <person name="Steindorff A."/>
            <person name="Ohm R."/>
            <person name="Martin F."/>
            <person name="Silar P."/>
            <person name="Natvig D."/>
            <person name="Lalanne C."/>
            <person name="Gautier V."/>
            <person name="Ament-Velasquez S.L."/>
            <person name="Kruys A."/>
            <person name="Hutchinson M.I."/>
            <person name="Powell A.J."/>
            <person name="Barry K."/>
            <person name="Miller A.N."/>
            <person name="Grigoriev I.V."/>
            <person name="Debuchy R."/>
            <person name="Gladieux P."/>
            <person name="Thoren M.H."/>
            <person name="Johannesson H."/>
        </authorList>
    </citation>
    <scope>NUCLEOTIDE SEQUENCE</scope>
    <source>
        <strain evidence="2">CBS 118394</strain>
    </source>
</reference>
<evidence type="ECO:0000313" key="3">
    <source>
        <dbReference type="Proteomes" id="UP001283341"/>
    </source>
</evidence>